<feature type="compositionally biased region" description="Low complexity" evidence="1">
    <location>
        <begin position="158"/>
        <end position="174"/>
    </location>
</feature>
<feature type="compositionally biased region" description="Basic and acidic residues" evidence="1">
    <location>
        <begin position="467"/>
        <end position="494"/>
    </location>
</feature>
<dbReference type="OrthoDB" id="5369841at2759"/>
<feature type="compositionally biased region" description="Low complexity" evidence="1">
    <location>
        <begin position="640"/>
        <end position="651"/>
    </location>
</feature>
<accession>A0A2K0TA66</accession>
<feature type="region of interest" description="Disordered" evidence="1">
    <location>
        <begin position="149"/>
        <end position="174"/>
    </location>
</feature>
<evidence type="ECO:0000313" key="2">
    <source>
        <dbReference type="EMBL" id="PNP42418.1"/>
    </source>
</evidence>
<feature type="compositionally biased region" description="Low complexity" evidence="1">
    <location>
        <begin position="604"/>
        <end position="617"/>
    </location>
</feature>
<feature type="compositionally biased region" description="Polar residues" evidence="1">
    <location>
        <begin position="432"/>
        <end position="448"/>
    </location>
</feature>
<gene>
    <name evidence="2" type="ORF">TGAMA5MH_05159</name>
</gene>
<comment type="caution">
    <text evidence="2">The sequence shown here is derived from an EMBL/GenBank/DDBJ whole genome shotgun (WGS) entry which is preliminary data.</text>
</comment>
<dbReference type="Proteomes" id="UP000236546">
    <property type="component" value="Unassembled WGS sequence"/>
</dbReference>
<organism evidence="2 3">
    <name type="scientific">Trichoderma gamsii</name>
    <dbReference type="NCBI Taxonomy" id="398673"/>
    <lineage>
        <taxon>Eukaryota</taxon>
        <taxon>Fungi</taxon>
        <taxon>Dikarya</taxon>
        <taxon>Ascomycota</taxon>
        <taxon>Pezizomycotina</taxon>
        <taxon>Sordariomycetes</taxon>
        <taxon>Hypocreomycetidae</taxon>
        <taxon>Hypocreales</taxon>
        <taxon>Hypocreaceae</taxon>
        <taxon>Trichoderma</taxon>
    </lineage>
</organism>
<reference evidence="2 3" key="1">
    <citation type="submission" date="2017-02" db="EMBL/GenBank/DDBJ databases">
        <title>Genomes of Trichoderma spp. with biocontrol activity.</title>
        <authorList>
            <person name="Gardiner D."/>
            <person name="Kazan K."/>
            <person name="Vos C."/>
            <person name="Harvey P."/>
        </authorList>
    </citation>
    <scope>NUCLEOTIDE SEQUENCE [LARGE SCALE GENOMIC DNA]</scope>
    <source>
        <strain evidence="2 3">A5MH</strain>
    </source>
</reference>
<evidence type="ECO:0008006" key="4">
    <source>
        <dbReference type="Google" id="ProtNLM"/>
    </source>
</evidence>
<evidence type="ECO:0000256" key="1">
    <source>
        <dbReference type="SAM" id="MobiDB-lite"/>
    </source>
</evidence>
<sequence>MESRFGVSREELYNLQMELKQVQYAQANYAERILRLEKRQADDSAIKSVWNSPFPGVLAGTPQHGPVQIPQNDVFDDLDEQGEQLLGSLHLGPAEEEPVRRGGAASRANSVRFDESALHGSSWAAQNNRHSGDFGQVRPSTGFMMERSLSHKSDGRHSSAGHSVHSHHSVASGRASSIGLDTNFATGDEDDDDSSFDMPGLPASVYVLGTVPSIVRCWLTTDYAHGTLLYADICTGSQKSTIEYSLVKELDLLTEFQRDVSGAYKARLDVYLAEAVITRHSSRSDSAAGSVPSMSVCFEMCGGSGGDAAKLSQGSKPVRIFIGSDALRAHAADILFSQNTMVLYSNERDRLRVPFIRPEDEEVFRHITTSSAAPERPKLNANAAPFVFGEINRTESEEKIPPTPTTTTTTTTTTTATTTATPTSITAATKEPGSSETRSQASPATSHSEPSDRVRANSVPDYEEDTEKSARDASGSERRRRDGSSASEASRREASSGIWGSWRNPNGSGTDQRETGPLSGYQPAPRGRNMKILKAPKSSSSSARTGASYEPPIPSKSELGRRKSQISMSGESTSTAAANGSIKWETKKPGAASEGKGNEAAKPASTSGGRTASGSVSLPRSANNPVGVASAFSWMTPPGTAKSTKTTTAAE</sequence>
<feature type="region of interest" description="Disordered" evidence="1">
    <location>
        <begin position="391"/>
        <end position="651"/>
    </location>
</feature>
<dbReference type="AlphaFoldDB" id="A0A2K0TA66"/>
<feature type="compositionally biased region" description="Low complexity" evidence="1">
    <location>
        <begin position="405"/>
        <end position="429"/>
    </location>
</feature>
<dbReference type="EMBL" id="MTYH01000050">
    <property type="protein sequence ID" value="PNP42418.1"/>
    <property type="molecule type" value="Genomic_DNA"/>
</dbReference>
<protein>
    <recommendedName>
        <fullName evidence="4">Ubiquitin carboxyl-terminal hydrolase 19</fullName>
    </recommendedName>
</protein>
<evidence type="ECO:0000313" key="3">
    <source>
        <dbReference type="Proteomes" id="UP000236546"/>
    </source>
</evidence>
<name>A0A2K0TA66_9HYPO</name>
<feature type="compositionally biased region" description="Polar residues" evidence="1">
    <location>
        <begin position="565"/>
        <end position="578"/>
    </location>
</feature>
<proteinExistence type="predicted"/>